<proteinExistence type="inferred from homology"/>
<evidence type="ECO:0000256" key="4">
    <source>
        <dbReference type="ARBA" id="ARBA00024428"/>
    </source>
</evidence>
<dbReference type="GO" id="GO:0120293">
    <property type="term" value="C:dynein axonemal particle"/>
    <property type="evidence" value="ECO:0007669"/>
    <property type="project" value="UniProtKB-SubCell"/>
</dbReference>
<dbReference type="PANTHER" id="PTHR46135:SF4">
    <property type="entry name" value="DYNEIN AXONEMAL ASSEMBLY FACTOR 8"/>
    <property type="match status" value="1"/>
</dbReference>
<organism evidence="8 9">
    <name type="scientific">Perca fluviatilis</name>
    <name type="common">European perch</name>
    <dbReference type="NCBI Taxonomy" id="8168"/>
    <lineage>
        <taxon>Eukaryota</taxon>
        <taxon>Metazoa</taxon>
        <taxon>Chordata</taxon>
        <taxon>Craniata</taxon>
        <taxon>Vertebrata</taxon>
        <taxon>Euteleostomi</taxon>
        <taxon>Actinopterygii</taxon>
        <taxon>Neopterygii</taxon>
        <taxon>Teleostei</taxon>
        <taxon>Neoteleostei</taxon>
        <taxon>Acanthomorphata</taxon>
        <taxon>Eupercaria</taxon>
        <taxon>Perciformes</taxon>
        <taxon>Percoidei</taxon>
        <taxon>Percidae</taxon>
        <taxon>Percinae</taxon>
        <taxon>Perca</taxon>
    </lineage>
</organism>
<keyword evidence="1" id="KW-0963">Cytoplasm</keyword>
<dbReference type="InterPro" id="IPR051766">
    <property type="entry name" value="TXND_domain-containing"/>
</dbReference>
<dbReference type="InterPro" id="IPR036850">
    <property type="entry name" value="NDK-like_dom_sf"/>
</dbReference>
<evidence type="ECO:0000256" key="2">
    <source>
        <dbReference type="ARBA" id="ARBA00024177"/>
    </source>
</evidence>
<evidence type="ECO:0000256" key="3">
    <source>
        <dbReference type="ARBA" id="ARBA00024190"/>
    </source>
</evidence>
<dbReference type="EMBL" id="VHII01000015">
    <property type="protein sequence ID" value="KAF1379701.1"/>
    <property type="molecule type" value="Genomic_DNA"/>
</dbReference>
<gene>
    <name evidence="8" type="ORF">PFLUV_G00178740</name>
</gene>
<feature type="region of interest" description="Disordered" evidence="7">
    <location>
        <begin position="254"/>
        <end position="285"/>
    </location>
</feature>
<reference evidence="8 9" key="1">
    <citation type="submission" date="2019-06" db="EMBL/GenBank/DDBJ databases">
        <title>A chromosome-scale genome assembly of the European perch, Perca fluviatilis.</title>
        <authorList>
            <person name="Roques C."/>
            <person name="Zahm M."/>
            <person name="Cabau C."/>
            <person name="Klopp C."/>
            <person name="Bouchez O."/>
            <person name="Donnadieu C."/>
            <person name="Kuhl H."/>
            <person name="Gislard M."/>
            <person name="Guendouz S."/>
            <person name="Journot L."/>
            <person name="Haffray P."/>
            <person name="Bestin A."/>
            <person name="Morvezen R."/>
            <person name="Feron R."/>
            <person name="Wen M."/>
            <person name="Jouanno E."/>
            <person name="Herpin A."/>
            <person name="Schartl M."/>
            <person name="Postlethwait J."/>
            <person name="Schaerlinger B."/>
            <person name="Chardard D."/>
            <person name="Lecocq T."/>
            <person name="Poncet C."/>
            <person name="Jaffrelo L."/>
            <person name="Lampietro C."/>
            <person name="Guiguen Y."/>
        </authorList>
    </citation>
    <scope>NUCLEOTIDE SEQUENCE [LARGE SCALE GENOMIC DNA]</scope>
    <source>
        <tissue evidence="8">Blood</tissue>
    </source>
</reference>
<evidence type="ECO:0000256" key="7">
    <source>
        <dbReference type="SAM" id="MobiDB-lite"/>
    </source>
</evidence>
<evidence type="ECO:0000256" key="1">
    <source>
        <dbReference type="ARBA" id="ARBA00022490"/>
    </source>
</evidence>
<accession>A0A6A5DXL7</accession>
<comment type="function">
    <text evidence="2">In cyliated cells, dynein axonemal particle-specific protein required for deployment of ODA to the axoneme. Interacts with outer dynein arm (ODA) subunits.</text>
</comment>
<evidence type="ECO:0000313" key="9">
    <source>
        <dbReference type="Proteomes" id="UP000465112"/>
    </source>
</evidence>
<sequence>MDLNHSSCWDSILEKVKPHIPTIDFDSSSSENEEIVPIYQRPAGLSLKVPEDFDIFSMDDDELEELLKPVAQTCWSEESTKMDDDEIVEGTTATLWGTKHSEDAEDAASCERVIVELNRAKLDVSVKPNVDSTKSDMGFTVLSFARLDQWDLDDVLRNLKEDGLPLRRVSVEPSKTHADGDKDKSHGNIMERLVTFCQSQSSKYLPETVKTPNHIRQNNVCNKSSERMEAELQLSHQECPTVYIDLRCPDPSIKPPRTSLNLTSESKSPAKLNTHQETPHAKKPNLKVHAESRMGDREVTGKSMLLRKIREMNRNGNKYPNKYTDPPYSVPGNEAEELKEKLPQPVESTCSHESHHVWEDKQSSHVQFEYRNPKMESPPTTQQSTIKESKHMSDQQQVTQTLQHEHQQIFKQLQIHCPHKSVNQTQPAAERTDVLYDFEASHLPSISTLPANIESKGCMLLTVNLSSPGMVEARAHGRKKHLDPAATKSDIYNTLVAWFLSLVGPDPGHNEDEVGAQVPFWVAGLQQLWTEGGLALHVLAVAHHSYTPRKRDVDIHAPFYNHVCRFLSETSLTVIARWLPQLKSLLDQQAYASPIHLPSSCLNGFISTTSNKKVIDRTFCLSPGFYWQTVETQERVCKGRESTQELHTEVSVALGCKAFLLHPLKTHYTLQLILNSGLDVCGLRLLYPPQGFLRDSAGAVPAFQRTDETCQPVFALAVRGLQAHTVLKDLTSSLDPLLPRETDPTSLNPLHCRGQEPPLFYSPRLASQVHRELCLWFSGRLPGGNAQNHHRVPPSDDRVGGSLFSLSRSPSFLCATTKADLLLVVSPAVPPCCYSHVLAVCERRGFSLRGLRSLQLESNKAAVIGLSNQQALVFCSPHSVSQDQGPLELPSHCLLLLLRRENAVHHSVSLPAALMREFKAQKLLGCIHSRLDGVNTVEPSFCFHTVPYSTNLFHVFVKCMWAVPDPSRVILSRKKCSFNSDMEQVAILTLCGKYMSQGLNLLHRVLAEGPQGDVRHAGFKLLGLKWLPALTRLQAQEVSPYEVGEQLCKDSLENLMSSPALVCALRRLDVFSSLRKLLPRDYPGNLSVLMSPTPEVAFRQASLFFFEHEMIPDHSVLPVLKLSPQNCSIKGPQTLLTVCLFKPGIWTHSLAKIGHTLQLSGLTLVGLHVVSLDKSNATSLLPAQSDPSDLEAHVEYLCSGSSLALCLQGENAVRRLLDVLSQDDSSLWTYYASGSYPKAIQDVKRLFPEGLCCTETSTMRQEQILSMRSDLLASVECKQSCTLAPVDQDGLSHSMVSGTNGEIRGAVWQTTCLLIPLKASPLSQVPSQLDMLEQLLRSGCHLVAGRMSILDNEQRKHIADTLKMSSRRDERMAHLYTTAPCLIMALQGKAIVTCFNMILESIYKVRPDLEKAGEIIIYPENQKEAKQLICYLFDALSPESCHTVVP</sequence>
<comment type="subcellular location">
    <subcellularLocation>
        <location evidence="3">Dynein axonemal particle</location>
    </subcellularLocation>
</comment>
<protein>
    <recommendedName>
        <fullName evidence="4">Dynein axonemal assembly factor 8</fullName>
    </recommendedName>
    <alternativeName>
        <fullName evidence="5">Dynein axonemal-associated protein 1</fullName>
    </alternativeName>
</protein>
<dbReference type="GO" id="GO:0070840">
    <property type="term" value="F:dynein complex binding"/>
    <property type="evidence" value="ECO:0007669"/>
    <property type="project" value="InterPro"/>
</dbReference>
<name>A0A6A5DXL7_PERFL</name>
<dbReference type="Gene3D" id="3.30.70.141">
    <property type="entry name" value="Nucleoside diphosphate kinase-like domain"/>
    <property type="match status" value="1"/>
</dbReference>
<dbReference type="PANTHER" id="PTHR46135">
    <property type="entry name" value="NME/NM23 FAMILY MEMBER 8"/>
    <property type="match status" value="1"/>
</dbReference>
<dbReference type="OrthoDB" id="2162449at2759"/>
<evidence type="ECO:0000256" key="5">
    <source>
        <dbReference type="ARBA" id="ARBA00030565"/>
    </source>
</evidence>
<dbReference type="Pfam" id="PF15773">
    <property type="entry name" value="DAAP1"/>
    <property type="match status" value="1"/>
</dbReference>
<comment type="caution">
    <text evidence="8">The sequence shown here is derived from an EMBL/GenBank/DDBJ whole genome shotgun (WGS) entry which is preliminary data.</text>
</comment>
<evidence type="ECO:0000256" key="6">
    <source>
        <dbReference type="PROSITE-ProRule" id="PRU00706"/>
    </source>
</evidence>
<keyword evidence="9" id="KW-1185">Reference proteome</keyword>
<evidence type="ECO:0000313" key="8">
    <source>
        <dbReference type="EMBL" id="KAF1379701.1"/>
    </source>
</evidence>
<comment type="similarity">
    <text evidence="6">Belongs to the NDK family.</text>
</comment>
<dbReference type="InterPro" id="IPR031531">
    <property type="entry name" value="DNAAF8"/>
</dbReference>
<dbReference type="PROSITE" id="PS51374">
    <property type="entry name" value="NDPK_LIKE"/>
    <property type="match status" value="1"/>
</dbReference>
<dbReference type="SUPFAM" id="SSF54919">
    <property type="entry name" value="Nucleoside diphosphate kinase, NDK"/>
    <property type="match status" value="2"/>
</dbReference>
<feature type="compositionally biased region" description="Polar residues" evidence="7">
    <location>
        <begin position="258"/>
        <end position="276"/>
    </location>
</feature>
<comment type="caution">
    <text evidence="6">Lacks conserved residue(s) required for the propagation of feature annotation.</text>
</comment>
<dbReference type="Proteomes" id="UP000465112">
    <property type="component" value="Chromosome 15"/>
</dbReference>